<feature type="transmembrane region" description="Helical" evidence="1">
    <location>
        <begin position="168"/>
        <end position="195"/>
    </location>
</feature>
<proteinExistence type="predicted"/>
<dbReference type="RefSeq" id="WP_013268950.1">
    <property type="nucleotide sequence ID" value="NC_014375.1"/>
</dbReference>
<feature type="transmembrane region" description="Helical" evidence="1">
    <location>
        <begin position="262"/>
        <end position="281"/>
    </location>
</feature>
<name>D9QGN2_BRESC</name>
<dbReference type="BioCyc" id="BSUB633149:G1GM8-1525-MONOMER"/>
<sequence length="289" mass="30454">MSVTLLPDAVRSEAYRLVRNRMAVFWSVFFVPLLFIAGGAIFHLVNKGKAAELAGATGLPADLLTAAPVNLMDGFGIGVGAIANGAILVFMLIGAATLYAGDYRWETWRLTSARNSRVNLLLGKLAVFKLTALATMATFLIAGLLFSVTEAVIYGRSLTFDAEGFKAGQFGLLVLLAWVRIVQYAMIALLAAILTRSMLATLFVPVVVGFAQSLLGGPGLGLLGWEPTAWQSQLLLPGLAYDTLKAAIGGAPGLADGLTLKAVVSLALWTLAPLAAAIALFSRQDLSKE</sequence>
<dbReference type="InParanoid" id="D9QGN2"/>
<feature type="transmembrane region" description="Helical" evidence="1">
    <location>
        <begin position="75"/>
        <end position="100"/>
    </location>
</feature>
<organism evidence="2 3">
    <name type="scientific">Brevundimonas subvibrioides (strain ATCC 15264 / DSM 4735 / LMG 14903 / NBRC 16000 / CB 81)</name>
    <name type="common">Caulobacter subvibrioides</name>
    <dbReference type="NCBI Taxonomy" id="633149"/>
    <lineage>
        <taxon>Bacteria</taxon>
        <taxon>Pseudomonadati</taxon>
        <taxon>Pseudomonadota</taxon>
        <taxon>Alphaproteobacteria</taxon>
        <taxon>Caulobacterales</taxon>
        <taxon>Caulobacteraceae</taxon>
        <taxon>Brevundimonas</taxon>
    </lineage>
</organism>
<feature type="transmembrane region" description="Helical" evidence="1">
    <location>
        <begin position="121"/>
        <end position="148"/>
    </location>
</feature>
<evidence type="ECO:0000313" key="2">
    <source>
        <dbReference type="EMBL" id="ADL00848.1"/>
    </source>
</evidence>
<accession>D9QGN2</accession>
<keyword evidence="1" id="KW-0812">Transmembrane</keyword>
<feature type="transmembrane region" description="Helical" evidence="1">
    <location>
        <begin position="202"/>
        <end position="225"/>
    </location>
</feature>
<evidence type="ECO:0000256" key="1">
    <source>
        <dbReference type="SAM" id="Phobius"/>
    </source>
</evidence>
<keyword evidence="1" id="KW-1133">Transmembrane helix</keyword>
<dbReference type="AlphaFoldDB" id="D9QGN2"/>
<gene>
    <name evidence="2" type="ordered locus">Bresu_1537</name>
</gene>
<dbReference type="STRING" id="633149.Bresu_1537"/>
<evidence type="ECO:0000313" key="3">
    <source>
        <dbReference type="Proteomes" id="UP000002696"/>
    </source>
</evidence>
<dbReference type="HOGENOM" id="CLU_1025616_0_0_5"/>
<feature type="transmembrane region" description="Helical" evidence="1">
    <location>
        <begin position="23"/>
        <end position="45"/>
    </location>
</feature>
<dbReference type="eggNOG" id="ENOG5033Z5Z">
    <property type="taxonomic scope" value="Bacteria"/>
</dbReference>
<dbReference type="Proteomes" id="UP000002696">
    <property type="component" value="Chromosome"/>
</dbReference>
<dbReference type="EMBL" id="CP002102">
    <property type="protein sequence ID" value="ADL00848.1"/>
    <property type="molecule type" value="Genomic_DNA"/>
</dbReference>
<dbReference type="KEGG" id="bsb:Bresu_1537"/>
<keyword evidence="3" id="KW-1185">Reference proteome</keyword>
<protein>
    <submittedName>
        <fullName evidence="2">Uncharacterized protein</fullName>
    </submittedName>
</protein>
<keyword evidence="1" id="KW-0472">Membrane</keyword>
<reference evidence="3" key="1">
    <citation type="journal article" date="2011" name="J. Bacteriol.">
        <title>Genome sequences of eight morphologically diverse alphaproteobacteria.</title>
        <authorList>
            <consortium name="US DOE Joint Genome Institute"/>
            <person name="Brown P.J."/>
            <person name="Kysela D.T."/>
            <person name="Buechlein A."/>
            <person name="Hemmerich C."/>
            <person name="Brun Y.V."/>
        </authorList>
    </citation>
    <scope>NUCLEOTIDE SEQUENCE [LARGE SCALE GENOMIC DNA]</scope>
    <source>
        <strain evidence="3">ATCC 15264 / DSM 4735 / LMG 14903 / NBRC 16000 / CB 81</strain>
    </source>
</reference>